<keyword evidence="6" id="KW-1185">Reference proteome</keyword>
<dbReference type="Gene3D" id="1.10.10.10">
    <property type="entry name" value="Winged helix-like DNA-binding domain superfamily/Winged helix DNA-binding domain"/>
    <property type="match status" value="1"/>
</dbReference>
<dbReference type="SUPFAM" id="SSF46785">
    <property type="entry name" value="Winged helix' DNA-binding domain"/>
    <property type="match status" value="1"/>
</dbReference>
<dbReference type="SMART" id="SM00347">
    <property type="entry name" value="HTH_MARR"/>
    <property type="match status" value="1"/>
</dbReference>
<gene>
    <name evidence="5" type="ORF">SAMN06295970_1366</name>
</gene>
<evidence type="ECO:0000313" key="5">
    <source>
        <dbReference type="EMBL" id="SMP80459.1"/>
    </source>
</evidence>
<protein>
    <submittedName>
        <fullName evidence="5">Transcriptional regulator, MarR family</fullName>
    </submittedName>
</protein>
<evidence type="ECO:0000256" key="3">
    <source>
        <dbReference type="ARBA" id="ARBA00023163"/>
    </source>
</evidence>
<dbReference type="RefSeq" id="WP_283445469.1">
    <property type="nucleotide sequence ID" value="NZ_FXUL01000036.1"/>
</dbReference>
<keyword evidence="3" id="KW-0804">Transcription</keyword>
<dbReference type="PANTHER" id="PTHR42756">
    <property type="entry name" value="TRANSCRIPTIONAL REGULATOR, MARR"/>
    <property type="match status" value="1"/>
</dbReference>
<accession>A0ABY1QW40</accession>
<dbReference type="InterPro" id="IPR036390">
    <property type="entry name" value="WH_DNA-bd_sf"/>
</dbReference>
<keyword evidence="1" id="KW-0805">Transcription regulation</keyword>
<evidence type="ECO:0000256" key="1">
    <source>
        <dbReference type="ARBA" id="ARBA00023015"/>
    </source>
</evidence>
<keyword evidence="2" id="KW-0238">DNA-binding</keyword>
<feature type="domain" description="HTH marR-type" evidence="4">
    <location>
        <begin position="6"/>
        <end position="149"/>
    </location>
</feature>
<dbReference type="PRINTS" id="PR00598">
    <property type="entry name" value="HTHMARR"/>
</dbReference>
<dbReference type="PANTHER" id="PTHR42756:SF1">
    <property type="entry name" value="TRANSCRIPTIONAL REPRESSOR OF EMRAB OPERON"/>
    <property type="match status" value="1"/>
</dbReference>
<proteinExistence type="predicted"/>
<dbReference type="InterPro" id="IPR036388">
    <property type="entry name" value="WH-like_DNA-bd_sf"/>
</dbReference>
<organism evidence="5 6">
    <name type="scientific">Noviherbaspirillum suwonense</name>
    <dbReference type="NCBI Taxonomy" id="1224511"/>
    <lineage>
        <taxon>Bacteria</taxon>
        <taxon>Pseudomonadati</taxon>
        <taxon>Pseudomonadota</taxon>
        <taxon>Betaproteobacteria</taxon>
        <taxon>Burkholderiales</taxon>
        <taxon>Oxalobacteraceae</taxon>
        <taxon>Noviherbaspirillum</taxon>
    </lineage>
</organism>
<dbReference type="Pfam" id="PF12802">
    <property type="entry name" value="MarR_2"/>
    <property type="match status" value="1"/>
</dbReference>
<reference evidence="5 6" key="1">
    <citation type="submission" date="2017-05" db="EMBL/GenBank/DDBJ databases">
        <authorList>
            <person name="Varghese N."/>
            <person name="Submissions S."/>
        </authorList>
    </citation>
    <scope>NUCLEOTIDE SEQUENCE [LARGE SCALE GENOMIC DNA]</scope>
    <source>
        <strain evidence="5 6">DSM 26001</strain>
    </source>
</reference>
<dbReference type="EMBL" id="FXUL01000036">
    <property type="protein sequence ID" value="SMP80459.1"/>
    <property type="molecule type" value="Genomic_DNA"/>
</dbReference>
<dbReference type="InterPro" id="IPR000835">
    <property type="entry name" value="HTH_MarR-typ"/>
</dbReference>
<evidence type="ECO:0000313" key="6">
    <source>
        <dbReference type="Proteomes" id="UP001158049"/>
    </source>
</evidence>
<dbReference type="Proteomes" id="UP001158049">
    <property type="component" value="Unassembled WGS sequence"/>
</dbReference>
<evidence type="ECO:0000259" key="4">
    <source>
        <dbReference type="PROSITE" id="PS50995"/>
    </source>
</evidence>
<dbReference type="PROSITE" id="PS50995">
    <property type="entry name" value="HTH_MARR_2"/>
    <property type="match status" value="1"/>
</dbReference>
<evidence type="ECO:0000256" key="2">
    <source>
        <dbReference type="ARBA" id="ARBA00023125"/>
    </source>
</evidence>
<sequence>MPRKKTATLTQPIVPLTSRPGFLIRRLNQIHYAIFFEECRDFNITPVQYGMLTALSVAPGLDQKALGLAVGLDRTNTADVLKRLEERGLVTRQQSETDGRVKHAFITAEGLQITNAMYAAMISAQQRLLAPLSEEDRAKFLELLHVLVDSNNEFGRASMKAL</sequence>
<name>A0ABY1QW40_9BURK</name>
<comment type="caution">
    <text evidence="5">The sequence shown here is derived from an EMBL/GenBank/DDBJ whole genome shotgun (WGS) entry which is preliminary data.</text>
</comment>